<dbReference type="PANTHER" id="PTHR38471:SF2">
    <property type="entry name" value="FOUR HELIX BUNDLE PROTEIN"/>
    <property type="match status" value="1"/>
</dbReference>
<dbReference type="SUPFAM" id="SSF158446">
    <property type="entry name" value="IVS-encoded protein-like"/>
    <property type="match status" value="1"/>
</dbReference>
<protein>
    <submittedName>
        <fullName evidence="1">S23 ribosomal protein</fullName>
    </submittedName>
</protein>
<dbReference type="RefSeq" id="WP_011940621.1">
    <property type="nucleotide sequence ID" value="NC_009483.1"/>
</dbReference>
<dbReference type="KEGG" id="gur:Gura_3825"/>
<reference evidence="1 2" key="1">
    <citation type="submission" date="2007-05" db="EMBL/GenBank/DDBJ databases">
        <title>Complete sequence of Geobacter uraniireducens Rf4.</title>
        <authorList>
            <consortium name="US DOE Joint Genome Institute"/>
            <person name="Copeland A."/>
            <person name="Lucas S."/>
            <person name="Lapidus A."/>
            <person name="Barry K."/>
            <person name="Detter J.C."/>
            <person name="Glavina del Rio T."/>
            <person name="Hammon N."/>
            <person name="Israni S."/>
            <person name="Dalin E."/>
            <person name="Tice H."/>
            <person name="Pitluck S."/>
            <person name="Chertkov O."/>
            <person name="Brettin T."/>
            <person name="Bruce D."/>
            <person name="Han C."/>
            <person name="Schmutz J."/>
            <person name="Larimer F."/>
            <person name="Land M."/>
            <person name="Hauser L."/>
            <person name="Kyrpides N."/>
            <person name="Mikhailova N."/>
            <person name="Shelobolina E."/>
            <person name="Aklujkar M."/>
            <person name="Lovley D."/>
            <person name="Richardson P."/>
        </authorList>
    </citation>
    <scope>NUCLEOTIDE SEQUENCE [LARGE SCALE GENOMIC DNA]</scope>
    <source>
        <strain evidence="2">ATCC BAA-1134 / JCM 13001 / Rf4</strain>
    </source>
</reference>
<organism evidence="1 2">
    <name type="scientific">Geotalea uraniireducens (strain Rf4)</name>
    <name type="common">Geobacter uraniireducens</name>
    <dbReference type="NCBI Taxonomy" id="351605"/>
    <lineage>
        <taxon>Bacteria</taxon>
        <taxon>Pseudomonadati</taxon>
        <taxon>Thermodesulfobacteriota</taxon>
        <taxon>Desulfuromonadia</taxon>
        <taxon>Geobacterales</taxon>
        <taxon>Geobacteraceae</taxon>
        <taxon>Geotalea</taxon>
    </lineage>
</organism>
<name>A5G857_GEOUR</name>
<dbReference type="OrthoDB" id="9800370at2"/>
<dbReference type="EMBL" id="CP000698">
    <property type="protein sequence ID" value="ABQ27975.1"/>
    <property type="molecule type" value="Genomic_DNA"/>
</dbReference>
<proteinExistence type="predicted"/>
<evidence type="ECO:0000313" key="1">
    <source>
        <dbReference type="EMBL" id="ABQ27975.1"/>
    </source>
</evidence>
<dbReference type="AlphaFoldDB" id="A5G857"/>
<dbReference type="Pfam" id="PF05635">
    <property type="entry name" value="23S_rRNA_IVP"/>
    <property type="match status" value="1"/>
</dbReference>
<dbReference type="InterPro" id="IPR012657">
    <property type="entry name" value="23S_rRNA-intervening_sequence"/>
</dbReference>
<dbReference type="Proteomes" id="UP000006695">
    <property type="component" value="Chromosome"/>
</dbReference>
<dbReference type="NCBIfam" id="NF008911">
    <property type="entry name" value="PRK12275.1-2"/>
    <property type="match status" value="1"/>
</dbReference>
<dbReference type="PANTHER" id="PTHR38471">
    <property type="entry name" value="FOUR HELIX BUNDLE PROTEIN"/>
    <property type="match status" value="1"/>
</dbReference>
<keyword evidence="1" id="KW-0687">Ribonucleoprotein</keyword>
<dbReference type="STRING" id="351605.Gura_3825"/>
<evidence type="ECO:0000313" key="2">
    <source>
        <dbReference type="Proteomes" id="UP000006695"/>
    </source>
</evidence>
<dbReference type="HOGENOM" id="CLU_129874_0_6_7"/>
<accession>A5G857</accession>
<sequence length="118" mass="13185">MKDHKELDAWKISMDLVVDVYAISKDFPKDELYGLTSQLRRAAVSIPSNISEGAARNSEKEFIQFLHVALGSAAEAETQLIIAQRLDFSGEINQLLAKIVTVKKLISGLIKHYKSKQL</sequence>
<dbReference type="CDD" id="cd16377">
    <property type="entry name" value="23S_rRNA_IVP_like"/>
    <property type="match status" value="1"/>
</dbReference>
<dbReference type="InterPro" id="IPR036583">
    <property type="entry name" value="23S_rRNA_IVS_sf"/>
</dbReference>
<keyword evidence="1" id="KW-0689">Ribosomal protein</keyword>
<dbReference type="Gene3D" id="1.20.1440.60">
    <property type="entry name" value="23S rRNA-intervening sequence"/>
    <property type="match status" value="1"/>
</dbReference>
<dbReference type="NCBIfam" id="TIGR02436">
    <property type="entry name" value="four helix bundle protein"/>
    <property type="match status" value="1"/>
</dbReference>
<dbReference type="GO" id="GO:0005840">
    <property type="term" value="C:ribosome"/>
    <property type="evidence" value="ECO:0007669"/>
    <property type="project" value="UniProtKB-KW"/>
</dbReference>
<keyword evidence="2" id="KW-1185">Reference proteome</keyword>
<gene>
    <name evidence="1" type="ordered locus">Gura_3825</name>
</gene>